<dbReference type="InterPro" id="IPR039708">
    <property type="entry name" value="MT1774/Rv1733c-like"/>
</dbReference>
<comment type="caution">
    <text evidence="1">The sequence shown here is derived from an EMBL/GenBank/DDBJ whole genome shotgun (WGS) entry which is preliminary data.</text>
</comment>
<sequence>MTALILGLLLIGLLGVPVAAVVAGETSYDAGLRAAAAAAATRHQVDATVLSPPTPDAVETGTDVKPQRYSAEVRWTGADGAPHFATASVAPSTVVGSAVPLWVDTSDRLSTPPRSERQIHDAATGTAFGAWAAGEVVCIALIAGARAAGEALGIRSWAREWEVVGPKWTRRQQY</sequence>
<dbReference type="EMBL" id="JAQGLA010000040">
    <property type="protein sequence ID" value="MDA3628160.1"/>
    <property type="molecule type" value="Genomic_DNA"/>
</dbReference>
<evidence type="ECO:0008006" key="3">
    <source>
        <dbReference type="Google" id="ProtNLM"/>
    </source>
</evidence>
<keyword evidence="2" id="KW-1185">Reference proteome</keyword>
<reference evidence="1 2" key="1">
    <citation type="submission" date="2022-11" db="EMBL/GenBank/DDBJ databases">
        <title>Draft genome sequence of Saccharopolyspora sp. WRP15-2 isolated from rhizosphere soils of wild rice in Thailand.</title>
        <authorList>
            <person name="Duangmal K."/>
            <person name="Kammanee S."/>
            <person name="Muangham S."/>
        </authorList>
    </citation>
    <scope>NUCLEOTIDE SEQUENCE [LARGE SCALE GENOMIC DNA]</scope>
    <source>
        <strain evidence="1 2">WRP15-2</strain>
    </source>
</reference>
<dbReference type="PANTHER" id="PTHR42305">
    <property type="entry name" value="MEMBRANE PROTEIN RV1733C-RELATED"/>
    <property type="match status" value="1"/>
</dbReference>
<evidence type="ECO:0000313" key="2">
    <source>
        <dbReference type="Proteomes" id="UP001210380"/>
    </source>
</evidence>
<gene>
    <name evidence="1" type="ORF">OU415_22185</name>
</gene>
<accession>A0ABT4V2I1</accession>
<evidence type="ECO:0000313" key="1">
    <source>
        <dbReference type="EMBL" id="MDA3628160.1"/>
    </source>
</evidence>
<proteinExistence type="predicted"/>
<organism evidence="1 2">
    <name type="scientific">Saccharopolyspora oryzae</name>
    <dbReference type="NCBI Taxonomy" id="2997343"/>
    <lineage>
        <taxon>Bacteria</taxon>
        <taxon>Bacillati</taxon>
        <taxon>Actinomycetota</taxon>
        <taxon>Actinomycetes</taxon>
        <taxon>Pseudonocardiales</taxon>
        <taxon>Pseudonocardiaceae</taxon>
        <taxon>Saccharopolyspora</taxon>
    </lineage>
</organism>
<dbReference type="RefSeq" id="WP_270950919.1">
    <property type="nucleotide sequence ID" value="NZ_JAQGLA010000040.1"/>
</dbReference>
<dbReference type="Proteomes" id="UP001210380">
    <property type="component" value="Unassembled WGS sequence"/>
</dbReference>
<protein>
    <recommendedName>
        <fullName evidence="3">Flp pilus-assembly TadG-like N-terminal domain-containing protein</fullName>
    </recommendedName>
</protein>
<name>A0ABT4V2I1_9PSEU</name>
<dbReference type="PANTHER" id="PTHR42305:SF1">
    <property type="entry name" value="MEMBRANE PROTEIN RV1733C-RELATED"/>
    <property type="match status" value="1"/>
</dbReference>